<gene>
    <name evidence="3" type="ORF">K7G82_22220</name>
</gene>
<reference evidence="3 4" key="1">
    <citation type="submission" date="2021-08" db="EMBL/GenBank/DDBJ databases">
        <authorList>
            <person name="Tuo L."/>
        </authorList>
    </citation>
    <scope>NUCLEOTIDE SEQUENCE [LARGE SCALE GENOMIC DNA]</scope>
    <source>
        <strain evidence="3 4">JCM 31229</strain>
    </source>
</reference>
<evidence type="ECO:0000256" key="2">
    <source>
        <dbReference type="SAM" id="Phobius"/>
    </source>
</evidence>
<evidence type="ECO:0000313" key="3">
    <source>
        <dbReference type="EMBL" id="MBY8825036.1"/>
    </source>
</evidence>
<keyword evidence="4" id="KW-1185">Reference proteome</keyword>
<organism evidence="3 4">
    <name type="scientific">Sphingomonas colocasiae</name>
    <dbReference type="NCBI Taxonomy" id="1848973"/>
    <lineage>
        <taxon>Bacteria</taxon>
        <taxon>Pseudomonadati</taxon>
        <taxon>Pseudomonadota</taxon>
        <taxon>Alphaproteobacteria</taxon>
        <taxon>Sphingomonadales</taxon>
        <taxon>Sphingomonadaceae</taxon>
        <taxon>Sphingomonas</taxon>
    </lineage>
</organism>
<evidence type="ECO:0000313" key="4">
    <source>
        <dbReference type="Proteomes" id="UP000706039"/>
    </source>
</evidence>
<keyword evidence="2" id="KW-0472">Membrane</keyword>
<comment type="caution">
    <text evidence="3">The sequence shown here is derived from an EMBL/GenBank/DDBJ whole genome shotgun (WGS) entry which is preliminary data.</text>
</comment>
<proteinExistence type="predicted"/>
<accession>A0ABS7PUU5</accession>
<evidence type="ECO:0000256" key="1">
    <source>
        <dbReference type="SAM" id="MobiDB-lite"/>
    </source>
</evidence>
<name>A0ABS7PUU5_9SPHN</name>
<keyword evidence="2" id="KW-1133">Transmembrane helix</keyword>
<feature type="compositionally biased region" description="Basic residues" evidence="1">
    <location>
        <begin position="125"/>
        <end position="136"/>
    </location>
</feature>
<keyword evidence="2" id="KW-0812">Transmembrane</keyword>
<feature type="transmembrane region" description="Helical" evidence="2">
    <location>
        <begin position="41"/>
        <end position="58"/>
    </location>
</feature>
<dbReference type="Proteomes" id="UP000706039">
    <property type="component" value="Unassembled WGS sequence"/>
</dbReference>
<dbReference type="RefSeq" id="WP_222992143.1">
    <property type="nucleotide sequence ID" value="NZ_JAINVV010000011.1"/>
</dbReference>
<protein>
    <submittedName>
        <fullName evidence="3">Uncharacterized protein</fullName>
    </submittedName>
</protein>
<feature type="transmembrane region" description="Helical" evidence="2">
    <location>
        <begin position="70"/>
        <end position="91"/>
    </location>
</feature>
<feature type="region of interest" description="Disordered" evidence="1">
    <location>
        <begin position="125"/>
        <end position="155"/>
    </location>
</feature>
<dbReference type="EMBL" id="JAINVV010000011">
    <property type="protein sequence ID" value="MBY8825036.1"/>
    <property type="molecule type" value="Genomic_DNA"/>
</dbReference>
<sequence>MTAAIMVLMMWAALAIAGNTPFGRLLHRMMVDMPARLANRLSRAHVAVTFVILVLVVLHLSAGEADPVRLLGLFAPDLAMWLIGFEISTVIELAAGFAALATWCWINARNAVAALVARLWKRPRAKPKQARRRQRRDRVSPANDDEDGAELALAG</sequence>